<dbReference type="RefSeq" id="WP_019253334.1">
    <property type="nucleotide sequence ID" value="NZ_CP136906.1"/>
</dbReference>
<dbReference type="EMBL" id="MCNS01000008">
    <property type="protein sequence ID" value="OCX48204.1"/>
    <property type="molecule type" value="Genomic_DNA"/>
</dbReference>
<dbReference type="EMBL" id="WJMX01000016">
    <property type="protein sequence ID" value="MRH80835.1"/>
    <property type="molecule type" value="Genomic_DNA"/>
</dbReference>
<dbReference type="Proteomes" id="UP000470878">
    <property type="component" value="Unassembled WGS sequence"/>
</dbReference>
<dbReference type="EMBL" id="WJMV01000012">
    <property type="protein sequence ID" value="MRG75032.1"/>
    <property type="molecule type" value="Genomic_DNA"/>
</dbReference>
<reference evidence="3 4" key="1">
    <citation type="submission" date="2016-08" db="EMBL/GenBank/DDBJ databases">
        <title>Probiotic bacterium isolated from chicken gut.</title>
        <authorList>
            <person name="Levy J.L."/>
            <person name="Hassan H.M."/>
            <person name="Mendoza M.A."/>
        </authorList>
    </citation>
    <scope>NUCLEOTIDE SEQUENCE [LARGE SCALE GENOMIC DNA]</scope>
    <source>
        <strain evidence="3 4">P43</strain>
    </source>
</reference>
<protein>
    <submittedName>
        <fullName evidence="2">DUF3383 family protein</fullName>
    </submittedName>
</protein>
<evidence type="ECO:0000313" key="1">
    <source>
        <dbReference type="EMBL" id="MRG75032.1"/>
    </source>
</evidence>
<evidence type="ECO:0000313" key="5">
    <source>
        <dbReference type="Proteomes" id="UP000452188"/>
    </source>
</evidence>
<dbReference type="InterPro" id="IPR021808">
    <property type="entry name" value="DUF3383"/>
</dbReference>
<reference evidence="5 6" key="2">
    <citation type="submission" date="2019-11" db="EMBL/GenBank/DDBJ databases">
        <title>Draft genome sequence of 12 host-associated Lactobacillus reuteri rodent strains.</title>
        <authorList>
            <person name="Zhang S."/>
            <person name="Ozcam M."/>
            <person name="Van Pijkeren J.P."/>
        </authorList>
    </citation>
    <scope>NUCLEOTIDE SEQUENCE [LARGE SCALE GENOMIC DNA]</scope>
    <source>
        <strain evidence="1 5">6799jm-1</strain>
        <strain evidence="2 6">CR</strain>
    </source>
</reference>
<accession>A0A1C1ZJF1</accession>
<comment type="caution">
    <text evidence="2">The sequence shown here is derived from an EMBL/GenBank/DDBJ whole genome shotgun (WGS) entry which is preliminary data.</text>
</comment>
<sequence length="367" mass="39399">MSNILSDITVKLNIETPSIPVNMGNLAIFVKGAKQNVETFGSYEDLQNAYGSNELLKQVANGYFSQDDHGNKLFVVTYTDVATAASAYYPEGWEFATVIPTDPTAPVTILPSSEEGKENSQPVTTDTTNAWADVVALSNFIDGKNERFAVVGMAATPENVENAAEFKKKFGNSPRTIAFFSGANQAEAEYGIGGLVGAVGNETVGSVTWKFRKIGGVKPVDLTVTQIQKLHESNIFTYVTKAGLDQTSEGKTLGGEFVDALHGDDWVKASLETRLQQLLSNAKKITYDDAGIAQIDATVTAVLTDATNNGIISINPETNAGQFTVKTASRAQSSNEDIAQRNYNGLQFSYTRSGAIHTVKVNGQINI</sequence>
<dbReference type="AlphaFoldDB" id="A0A1C1ZJF1"/>
<evidence type="ECO:0000313" key="6">
    <source>
        <dbReference type="Proteomes" id="UP000470878"/>
    </source>
</evidence>
<gene>
    <name evidence="3" type="ORF">BFD03_05485</name>
    <name evidence="2" type="ORF">GIX77_08685</name>
    <name evidence="1" type="ORF">GIX79_04500</name>
</gene>
<evidence type="ECO:0000313" key="2">
    <source>
        <dbReference type="EMBL" id="MRH80835.1"/>
    </source>
</evidence>
<dbReference type="Proteomes" id="UP000452188">
    <property type="component" value="Unassembled WGS sequence"/>
</dbReference>
<evidence type="ECO:0000313" key="4">
    <source>
        <dbReference type="Proteomes" id="UP000095141"/>
    </source>
</evidence>
<proteinExistence type="predicted"/>
<evidence type="ECO:0000313" key="3">
    <source>
        <dbReference type="EMBL" id="OCX48204.1"/>
    </source>
</evidence>
<dbReference type="Pfam" id="PF11863">
    <property type="entry name" value="DUF3383"/>
    <property type="match status" value="1"/>
</dbReference>
<organism evidence="2 6">
    <name type="scientific">Limosilactobacillus reuteri</name>
    <name type="common">Lactobacillus reuteri</name>
    <dbReference type="NCBI Taxonomy" id="1598"/>
    <lineage>
        <taxon>Bacteria</taxon>
        <taxon>Bacillati</taxon>
        <taxon>Bacillota</taxon>
        <taxon>Bacilli</taxon>
        <taxon>Lactobacillales</taxon>
        <taxon>Lactobacillaceae</taxon>
        <taxon>Limosilactobacillus</taxon>
    </lineage>
</organism>
<name>A0A1C1ZJF1_LIMRT</name>
<dbReference type="Proteomes" id="UP000095141">
    <property type="component" value="Unassembled WGS sequence"/>
</dbReference>